<evidence type="ECO:0000313" key="1">
    <source>
        <dbReference type="EMBL" id="MBE9106829.1"/>
    </source>
</evidence>
<organism evidence="1 2">
    <name type="scientific">Nostoc cf. edaphicum LEGE 07299</name>
    <dbReference type="NCBI Taxonomy" id="2777974"/>
    <lineage>
        <taxon>Bacteria</taxon>
        <taxon>Bacillati</taxon>
        <taxon>Cyanobacteriota</taxon>
        <taxon>Cyanophyceae</taxon>
        <taxon>Nostocales</taxon>
        <taxon>Nostocaceae</taxon>
        <taxon>Nostoc</taxon>
    </lineage>
</organism>
<dbReference type="RefSeq" id="WP_194046187.1">
    <property type="nucleotide sequence ID" value="NZ_JADEXF010000654.1"/>
</dbReference>
<evidence type="ECO:0000313" key="2">
    <source>
        <dbReference type="Proteomes" id="UP000647836"/>
    </source>
</evidence>
<protein>
    <submittedName>
        <fullName evidence="1">Uncharacterized protein</fullName>
    </submittedName>
</protein>
<dbReference type="EMBL" id="JADEXF010000654">
    <property type="protein sequence ID" value="MBE9106829.1"/>
    <property type="molecule type" value="Genomic_DNA"/>
</dbReference>
<comment type="caution">
    <text evidence="1">The sequence shown here is derived from an EMBL/GenBank/DDBJ whole genome shotgun (WGS) entry which is preliminary data.</text>
</comment>
<proteinExistence type="predicted"/>
<dbReference type="Proteomes" id="UP000647836">
    <property type="component" value="Unassembled WGS sequence"/>
</dbReference>
<keyword evidence="2" id="KW-1185">Reference proteome</keyword>
<gene>
    <name evidence="1" type="ORF">IQ229_18430</name>
</gene>
<reference evidence="1 2" key="1">
    <citation type="submission" date="2020-10" db="EMBL/GenBank/DDBJ databases">
        <authorList>
            <person name="Castelo-Branco R."/>
            <person name="Eusebio N."/>
            <person name="Adriana R."/>
            <person name="Vieira A."/>
            <person name="Brugerolle De Fraissinette N."/>
            <person name="Rezende De Castro R."/>
            <person name="Schneider M.P."/>
            <person name="Vasconcelos V."/>
            <person name="Leao P.N."/>
        </authorList>
    </citation>
    <scope>NUCLEOTIDE SEQUENCE [LARGE SCALE GENOMIC DNA]</scope>
    <source>
        <strain evidence="1 2">LEGE 07299</strain>
    </source>
</reference>
<name>A0ABR9U2D9_9NOSO</name>
<sequence length="90" mass="10761">MKPNRMIYDPAYWSYYVLNGRVYRDCQIDSVTFHGTQTLTHFFEANQYLVKLVDEDDNEYQETISRVVTEWGFVEYLADIWDEVNFAKGT</sequence>
<accession>A0ABR9U2D9</accession>